<dbReference type="Gene3D" id="3.40.190.10">
    <property type="entry name" value="Periplasmic binding protein-like II"/>
    <property type="match status" value="2"/>
</dbReference>
<dbReference type="Pfam" id="PF09084">
    <property type="entry name" value="NMT1"/>
    <property type="match status" value="1"/>
</dbReference>
<evidence type="ECO:0000256" key="2">
    <source>
        <dbReference type="ARBA" id="ARBA00010742"/>
    </source>
</evidence>
<feature type="domain" description="Solute-binding protein family 3/N-terminal" evidence="4">
    <location>
        <begin position="52"/>
        <end position="290"/>
    </location>
</feature>
<comment type="similarity">
    <text evidence="2">Belongs to the bacterial solute-binding protein SsuA/TauA family.</text>
</comment>
<protein>
    <recommendedName>
        <fullName evidence="4">Solute-binding protein family 3/N-terminal domain-containing protein</fullName>
    </recommendedName>
</protein>
<dbReference type="SMART" id="SM00062">
    <property type="entry name" value="PBPb"/>
    <property type="match status" value="1"/>
</dbReference>
<keyword evidence="6" id="KW-1185">Reference proteome</keyword>
<sequence>MDRATRRQGRCPDAPRRTRLLGAVVALICVLFATTSCGVGQGSAVIIGKDDVIKVGVIPVADFAPVYIAQEEGFFAQEGLTVKTQVMQNAAAIAPSVINGQLQFGTAALPPFLSAVHKGLPLEAVANGTSALADPAKDPSAIVAVKGRSITRPKDLEGHTVAVNALGSVVHVAAAAAISKDGGDPSKVTFVAMPFPDMIAALSRGSIDAASLVEPFQAQAVAAGATVVAHPYSQALPEGTFTVIFTASPFAEKNPETVAKFKAALDRASRLAAADPSKVGAVLAKYGKLPPQVFAKIRVPEYTDTLSVPAIEGTAELMEGLKFLPGPVNVEGAIWK</sequence>
<evidence type="ECO:0000259" key="4">
    <source>
        <dbReference type="SMART" id="SM00062"/>
    </source>
</evidence>
<dbReference type="InterPro" id="IPR015168">
    <property type="entry name" value="SsuA/THI5"/>
</dbReference>
<dbReference type="RefSeq" id="WP_229230322.1">
    <property type="nucleotide sequence ID" value="NZ_AP024525.1"/>
</dbReference>
<comment type="subcellular location">
    <subcellularLocation>
        <location evidence="1">Periplasm</location>
    </subcellularLocation>
</comment>
<dbReference type="InterPro" id="IPR001638">
    <property type="entry name" value="Solute-binding_3/MltF_N"/>
</dbReference>
<dbReference type="EMBL" id="AP024525">
    <property type="protein sequence ID" value="BCT77635.1"/>
    <property type="molecule type" value="Genomic_DNA"/>
</dbReference>
<organism evidence="5 6">
    <name type="scientific">Sinomonas cyclohexanicum</name>
    <name type="common">Corynebacterium cyclohexanicum</name>
    <dbReference type="NCBI Taxonomy" id="322009"/>
    <lineage>
        <taxon>Bacteria</taxon>
        <taxon>Bacillati</taxon>
        <taxon>Actinomycetota</taxon>
        <taxon>Actinomycetes</taxon>
        <taxon>Micrococcales</taxon>
        <taxon>Micrococcaceae</taxon>
        <taxon>Sinomonas</taxon>
    </lineage>
</organism>
<gene>
    <name evidence="5" type="ORF">SCMU_34770</name>
</gene>
<dbReference type="PANTHER" id="PTHR30024:SF47">
    <property type="entry name" value="TAURINE-BINDING PERIPLASMIC PROTEIN"/>
    <property type="match status" value="1"/>
</dbReference>
<evidence type="ECO:0000256" key="3">
    <source>
        <dbReference type="ARBA" id="ARBA00022729"/>
    </source>
</evidence>
<dbReference type="Proteomes" id="UP001319861">
    <property type="component" value="Chromosome"/>
</dbReference>
<name>A0ABM7PZA3_SINCY</name>
<reference evidence="5 6" key="1">
    <citation type="journal article" date="2021" name="J. Biosci. Bioeng.">
        <title>Identification and characterization of a chc gene cluster responsible for the aromatization pathway of cyclohexanecarboxylate degradation in Sinomonas cyclohexanicum ATCC 51369.</title>
        <authorList>
            <person name="Yamamoto T."/>
            <person name="Hasegawa Y."/>
            <person name="Lau P.C.K."/>
            <person name="Iwaki H."/>
        </authorList>
    </citation>
    <scope>NUCLEOTIDE SEQUENCE [LARGE SCALE GENOMIC DNA]</scope>
    <source>
        <strain evidence="5 6">ATCC 51369</strain>
    </source>
</reference>
<accession>A0ABM7PZA3</accession>
<dbReference type="PANTHER" id="PTHR30024">
    <property type="entry name" value="ALIPHATIC SULFONATES-BINDING PROTEIN-RELATED"/>
    <property type="match status" value="1"/>
</dbReference>
<evidence type="ECO:0000313" key="6">
    <source>
        <dbReference type="Proteomes" id="UP001319861"/>
    </source>
</evidence>
<evidence type="ECO:0000256" key="1">
    <source>
        <dbReference type="ARBA" id="ARBA00004418"/>
    </source>
</evidence>
<proteinExistence type="inferred from homology"/>
<evidence type="ECO:0000313" key="5">
    <source>
        <dbReference type="EMBL" id="BCT77635.1"/>
    </source>
</evidence>
<keyword evidence="3" id="KW-0732">Signal</keyword>
<dbReference type="SUPFAM" id="SSF53850">
    <property type="entry name" value="Periplasmic binding protein-like II"/>
    <property type="match status" value="1"/>
</dbReference>